<name>A0A8H5HCV7_9AGAR</name>
<feature type="compositionally biased region" description="Gly residues" evidence="1">
    <location>
        <begin position="1479"/>
        <end position="1492"/>
    </location>
</feature>
<accession>A0A8H5HCV7</accession>
<feature type="compositionally biased region" description="Polar residues" evidence="1">
    <location>
        <begin position="622"/>
        <end position="637"/>
    </location>
</feature>
<proteinExistence type="predicted"/>
<protein>
    <recommendedName>
        <fullName evidence="4">Arrestin C-terminal-like domain-containing protein</fullName>
    </recommendedName>
</protein>
<organism evidence="2 3">
    <name type="scientific">Collybiopsis confluens</name>
    <dbReference type="NCBI Taxonomy" id="2823264"/>
    <lineage>
        <taxon>Eukaryota</taxon>
        <taxon>Fungi</taxon>
        <taxon>Dikarya</taxon>
        <taxon>Basidiomycota</taxon>
        <taxon>Agaricomycotina</taxon>
        <taxon>Agaricomycetes</taxon>
        <taxon>Agaricomycetidae</taxon>
        <taxon>Agaricales</taxon>
        <taxon>Marasmiineae</taxon>
        <taxon>Omphalotaceae</taxon>
        <taxon>Collybiopsis</taxon>
    </lineage>
</organism>
<feature type="compositionally biased region" description="Low complexity" evidence="1">
    <location>
        <begin position="1201"/>
        <end position="1214"/>
    </location>
</feature>
<gene>
    <name evidence="2" type="ORF">D9757_007889</name>
</gene>
<comment type="caution">
    <text evidence="2">The sequence shown here is derived from an EMBL/GenBank/DDBJ whole genome shotgun (WGS) entry which is preliminary data.</text>
</comment>
<feature type="compositionally biased region" description="Polar residues" evidence="1">
    <location>
        <begin position="800"/>
        <end position="815"/>
    </location>
</feature>
<feature type="region of interest" description="Disordered" evidence="1">
    <location>
        <begin position="763"/>
        <end position="887"/>
    </location>
</feature>
<feature type="region of interest" description="Disordered" evidence="1">
    <location>
        <begin position="1081"/>
        <end position="1259"/>
    </location>
</feature>
<keyword evidence="3" id="KW-1185">Reference proteome</keyword>
<feature type="region of interest" description="Disordered" evidence="1">
    <location>
        <begin position="1335"/>
        <end position="1537"/>
    </location>
</feature>
<sequence>MAPNLAATTTMAAASRPEPMNATNNHPKVKVSLTLAEPYSIAGGYISGKMEMECKADKGLGIGIMMIELFAVQELSSRDHSALTTFIHTRRLFQGPGLPPSNAVQPHPLPGYAPLPQHYYHARKGHSTFLFRLPLPATCPSSIKFANGLAEVRYEVRASVGVVWKGERQLVVGKKDVEVVESFDFNELSVPHGLGGAGGWEEPEVTVVAENGKIWCQGRVVGGILVAGESACIELQVKNHSAKKNSSLTLTLLRTLHLSNHDPSSSDSHIPEMEINDTVTSVPFKGQEYVIPPGVEGVASLVFDVPKKTRGVRGGVLVNEEEEMFGDELKKDARTKLRGRGKGKVGLFEIRCVVEVRIGMGFGSKDIVLQIPVKVVHPAALPELPDIPPAQEHQYPNGGGYYDPRAQAQGPYSSSPYPVEAAYPALPMTPALPPGVGAYPALPMSPGPGMGLGVGPYVDPTQNVVWFPPPPPQGYNGSPEYGQGYDYGYNSPYSTQAQAYPGYGYGAPAPANLNPIPIPPTGPLIPSTTSTATALLSPRLPVSLSSLPVPSTVALPPAGLPISLSGSGYQGTGQMQLQTIQDVIHGYQRTPNSNGVIDPTAVIPVPTSVNHTSTVAATATSIRAQTPNSPQSQQLGQAGSGERASRISHRLRTPSQALGNRKGRSVSPAGARHFVAEGSSPGHPTLGPTGLLRNEYTGPGQTTTNNDFLSQPPPLHSPRPLLSPKHSSTNLKKTERVEELERMADEVGKRVSDLSGDLPYEKPFLKKEEEDVPPAVPSKQGKRKSKLNMGERGDYFSVVPQPNSSAVVGNLSVSMSDGRGGARSSPRSALGERERETSRSRSRTPPTPATPTLTAVATPSKKGIGIHMSARTRSHTGDGGYSTKAVNGKTKGLLSTSAALGGFGGNGAGRSESGLDALERKLLAQVGTRKVVDDRRPDVWSVLGTGEGAAATASAPVDPPKGNDALGVRSRLGLIGGGAPSPASPGAQPHTSATVATPKTTQKPSPIAIPTRRDSVSTDPFNDSAISSLTLPDCGPNLGPDLDANANATLLLESNAELLKAEVNSIGSRRTKELDEKLLLAQMQDQGSPTDLERDRDSDEKTHKGGLGSSGKKGKKKKNASNATLKDEDPAKDGDDNKERKSGKKRGKDRASASKGRVAAWLGAVEAEPPLDDLIVPSPSPQGRKVDLPSEVDAPAPAPAPATATPEGPKQPDSVSPPSPDPRSSGFVPIGTLKRDIYQRTLVPKDSPMASTNPTEDARRITDFWNQREDSKGEGVLSKIRALNGDVKNPWQSIVGKGRPENLDSEVGYDIRSARGGKGGRVTAVAAIWASGAGAAAGGISGKPKTSSSPLSPTKVPAKSSPSPFSIAKKLPISASSSSSSVSAERSSSAARTRPNVGGVKVGSASAPVPAMISSSHARPTLSTTASLARPPSGARGGGGGSGGGPKAAKKVSPSIKFPPTISELPAEAKVTSNNTDGLGRGAKGGKTGLGSGNAANNLRALGSNPAAAGGGGGGGDVTSSTSPTTRNSTSPTSIAGEYMAFGQARLRDLIKKYQGQNTS</sequence>
<evidence type="ECO:0000313" key="2">
    <source>
        <dbReference type="EMBL" id="KAF5381196.1"/>
    </source>
</evidence>
<feature type="compositionally biased region" description="Low complexity" evidence="1">
    <location>
        <begin position="850"/>
        <end position="859"/>
    </location>
</feature>
<feature type="compositionally biased region" description="Low complexity" evidence="1">
    <location>
        <begin position="1519"/>
        <end position="1534"/>
    </location>
</feature>
<feature type="compositionally biased region" description="Polar residues" evidence="1">
    <location>
        <begin position="989"/>
        <end position="1004"/>
    </location>
</feature>
<feature type="compositionally biased region" description="Low complexity" evidence="1">
    <location>
        <begin position="718"/>
        <end position="728"/>
    </location>
</feature>
<dbReference type="Proteomes" id="UP000518752">
    <property type="component" value="Unassembled WGS sequence"/>
</dbReference>
<evidence type="ECO:0000256" key="1">
    <source>
        <dbReference type="SAM" id="MobiDB-lite"/>
    </source>
</evidence>
<evidence type="ECO:0008006" key="4">
    <source>
        <dbReference type="Google" id="ProtNLM"/>
    </source>
</evidence>
<feature type="region of interest" description="Disordered" evidence="1">
    <location>
        <begin position="1"/>
        <end position="25"/>
    </location>
</feature>
<feature type="region of interest" description="Disordered" evidence="1">
    <location>
        <begin position="941"/>
        <end position="1022"/>
    </location>
</feature>
<feature type="compositionally biased region" description="Basic and acidic residues" evidence="1">
    <location>
        <begin position="1125"/>
        <end position="1140"/>
    </location>
</feature>
<feature type="compositionally biased region" description="Basic and acidic residues" evidence="1">
    <location>
        <begin position="830"/>
        <end position="839"/>
    </location>
</feature>
<evidence type="ECO:0000313" key="3">
    <source>
        <dbReference type="Proteomes" id="UP000518752"/>
    </source>
</evidence>
<reference evidence="2 3" key="1">
    <citation type="journal article" date="2020" name="ISME J.">
        <title>Uncovering the hidden diversity of litter-decomposition mechanisms in mushroom-forming fungi.</title>
        <authorList>
            <person name="Floudas D."/>
            <person name="Bentzer J."/>
            <person name="Ahren D."/>
            <person name="Johansson T."/>
            <person name="Persson P."/>
            <person name="Tunlid A."/>
        </authorList>
    </citation>
    <scope>NUCLEOTIDE SEQUENCE [LARGE SCALE GENOMIC DNA]</scope>
    <source>
        <strain evidence="2 3">CBS 406.79</strain>
    </source>
</reference>
<feature type="compositionally biased region" description="Basic and acidic residues" evidence="1">
    <location>
        <begin position="1091"/>
        <end position="1103"/>
    </location>
</feature>
<feature type="compositionally biased region" description="Low complexity" evidence="1">
    <location>
        <begin position="1374"/>
        <end position="1391"/>
    </location>
</feature>
<feature type="compositionally biased region" description="Polar residues" evidence="1">
    <location>
        <begin position="699"/>
        <end position="708"/>
    </location>
</feature>
<feature type="compositionally biased region" description="Polar residues" evidence="1">
    <location>
        <begin position="1413"/>
        <end position="1427"/>
    </location>
</feature>
<feature type="compositionally biased region" description="Polar residues" evidence="1">
    <location>
        <begin position="1"/>
        <end position="12"/>
    </location>
</feature>
<dbReference type="OrthoDB" id="298939at2759"/>
<feature type="region of interest" description="Disordered" evidence="1">
    <location>
        <begin position="622"/>
        <end position="736"/>
    </location>
</feature>
<dbReference type="EMBL" id="JAACJN010000059">
    <property type="protein sequence ID" value="KAF5381196.1"/>
    <property type="molecule type" value="Genomic_DNA"/>
</dbReference>
<feature type="compositionally biased region" description="Gly residues" evidence="1">
    <location>
        <begin position="1435"/>
        <end position="1446"/>
    </location>
</feature>
<feature type="compositionally biased region" description="Low complexity" evidence="1">
    <location>
        <begin position="1342"/>
        <end position="1355"/>
    </location>
</feature>